<comment type="caution">
    <text evidence="3">The sequence shown here is derived from an EMBL/GenBank/DDBJ whole genome shotgun (WGS) entry which is preliminary data.</text>
</comment>
<dbReference type="EMBL" id="BONY01000070">
    <property type="protein sequence ID" value="GIH09550.1"/>
    <property type="molecule type" value="Genomic_DNA"/>
</dbReference>
<name>A0A8J3VKA9_9ACTN</name>
<dbReference type="RefSeq" id="WP_203913280.1">
    <property type="nucleotide sequence ID" value="NZ_BONY01000070.1"/>
</dbReference>
<sequence>MEEIQIRDALRHHVIDNEPPLGLSAAALLSKGRRRHRWRMGLTSGGTVTAIGLVASIALVPLGGSPSLESGCSVPVIHGYVAQPSTAPDNPSPWPTPDPSGEATPNPTNAPSTHPTNMPTAYPTYLPSPAPTIEPSPYPTDSVVIFPDPGWLTMAPTYPPDKPRMREMECYLKRELQRMAPGAKFAQFHDNDPQYGNGDSEPLAVYSVLDYRWRGRDGDRIYAASAVIVHPGQSIQFDISVSKPWEPPTGPESGWSFEKRGDVVVRHFRTREGMLMTEVYGPHSTIFAFATGTLLSPEQLIELSSATEMDMFR</sequence>
<feature type="region of interest" description="Disordered" evidence="1">
    <location>
        <begin position="83"/>
        <end position="122"/>
    </location>
</feature>
<dbReference type="AlphaFoldDB" id="A0A8J3VKA9"/>
<protein>
    <submittedName>
        <fullName evidence="3">Uncharacterized protein</fullName>
    </submittedName>
</protein>
<reference evidence="3" key="1">
    <citation type="submission" date="2021-01" db="EMBL/GenBank/DDBJ databases">
        <title>Whole genome shotgun sequence of Rhizocola hellebori NBRC 109834.</title>
        <authorList>
            <person name="Komaki H."/>
            <person name="Tamura T."/>
        </authorList>
    </citation>
    <scope>NUCLEOTIDE SEQUENCE</scope>
    <source>
        <strain evidence="3">NBRC 109834</strain>
    </source>
</reference>
<proteinExistence type="predicted"/>
<accession>A0A8J3VKA9</accession>
<keyword evidence="2" id="KW-0812">Transmembrane</keyword>
<feature type="transmembrane region" description="Helical" evidence="2">
    <location>
        <begin position="40"/>
        <end position="62"/>
    </location>
</feature>
<evidence type="ECO:0000256" key="1">
    <source>
        <dbReference type="SAM" id="MobiDB-lite"/>
    </source>
</evidence>
<keyword evidence="2" id="KW-1133">Transmembrane helix</keyword>
<dbReference type="Proteomes" id="UP000612899">
    <property type="component" value="Unassembled WGS sequence"/>
</dbReference>
<organism evidence="3 4">
    <name type="scientific">Rhizocola hellebori</name>
    <dbReference type="NCBI Taxonomy" id="1392758"/>
    <lineage>
        <taxon>Bacteria</taxon>
        <taxon>Bacillati</taxon>
        <taxon>Actinomycetota</taxon>
        <taxon>Actinomycetes</taxon>
        <taxon>Micromonosporales</taxon>
        <taxon>Micromonosporaceae</taxon>
        <taxon>Rhizocola</taxon>
    </lineage>
</organism>
<evidence type="ECO:0000256" key="2">
    <source>
        <dbReference type="SAM" id="Phobius"/>
    </source>
</evidence>
<gene>
    <name evidence="3" type="ORF">Rhe02_76170</name>
</gene>
<keyword evidence="4" id="KW-1185">Reference proteome</keyword>
<feature type="compositionally biased region" description="Polar residues" evidence="1">
    <location>
        <begin position="103"/>
        <end position="119"/>
    </location>
</feature>
<evidence type="ECO:0000313" key="4">
    <source>
        <dbReference type="Proteomes" id="UP000612899"/>
    </source>
</evidence>
<keyword evidence="2" id="KW-0472">Membrane</keyword>
<evidence type="ECO:0000313" key="3">
    <source>
        <dbReference type="EMBL" id="GIH09550.1"/>
    </source>
</evidence>